<evidence type="ECO:0000256" key="1">
    <source>
        <dbReference type="SAM" id="SignalP"/>
    </source>
</evidence>
<proteinExistence type="predicted"/>
<comment type="caution">
    <text evidence="2">The sequence shown here is derived from an EMBL/GenBank/DDBJ whole genome shotgun (WGS) entry which is preliminary data.</text>
</comment>
<dbReference type="Proteomes" id="UP001595756">
    <property type="component" value="Unassembled WGS sequence"/>
</dbReference>
<feature type="chain" id="PRO_5046752537" evidence="1">
    <location>
        <begin position="29"/>
        <end position="197"/>
    </location>
</feature>
<feature type="signal peptide" evidence="1">
    <location>
        <begin position="1"/>
        <end position="28"/>
    </location>
</feature>
<evidence type="ECO:0000313" key="3">
    <source>
        <dbReference type="Proteomes" id="UP001595756"/>
    </source>
</evidence>
<evidence type="ECO:0000313" key="2">
    <source>
        <dbReference type="EMBL" id="MFC4299005.1"/>
    </source>
</evidence>
<accession>A0ABV8S1P9</accession>
<sequence length="197" mass="20161">MFKRRSRNPLPSALALAGGMLCCAPALAAPAAGDPEQQAFPAPPAIAAKAQGLIGVSCTNINYLNALRPDAVPKTLAGFAAAPKSGFVLLEQGTVFVLQQDGARFAFLFSAPEPGGAPCTITDAVSLPPKGALLACSIDADTGVRPQSSGIGVEGDRSHKTQAYWDADPDSGHFSLPPLRALGWASKLHCTPAEGGE</sequence>
<dbReference type="RefSeq" id="WP_376813564.1">
    <property type="nucleotide sequence ID" value="NZ_JBHSDY010000008.1"/>
</dbReference>
<keyword evidence="1" id="KW-0732">Signal</keyword>
<reference evidence="3" key="1">
    <citation type="journal article" date="2019" name="Int. J. Syst. Evol. Microbiol.">
        <title>The Global Catalogue of Microorganisms (GCM) 10K type strain sequencing project: providing services to taxonomists for standard genome sequencing and annotation.</title>
        <authorList>
            <consortium name="The Broad Institute Genomics Platform"/>
            <consortium name="The Broad Institute Genome Sequencing Center for Infectious Disease"/>
            <person name="Wu L."/>
            <person name="Ma J."/>
        </authorList>
    </citation>
    <scope>NUCLEOTIDE SEQUENCE [LARGE SCALE GENOMIC DNA]</scope>
    <source>
        <strain evidence="3">CGMCC 1.19029</strain>
    </source>
</reference>
<organism evidence="2 3">
    <name type="scientific">Castellaniella hirudinis</name>
    <dbReference type="NCBI Taxonomy" id="1144617"/>
    <lineage>
        <taxon>Bacteria</taxon>
        <taxon>Pseudomonadati</taxon>
        <taxon>Pseudomonadota</taxon>
        <taxon>Betaproteobacteria</taxon>
        <taxon>Burkholderiales</taxon>
        <taxon>Alcaligenaceae</taxon>
        <taxon>Castellaniella</taxon>
    </lineage>
</organism>
<keyword evidence="3" id="KW-1185">Reference proteome</keyword>
<protein>
    <submittedName>
        <fullName evidence="2">Uncharacterized protein</fullName>
    </submittedName>
</protein>
<gene>
    <name evidence="2" type="ORF">ACFO0J_13225</name>
</gene>
<dbReference type="EMBL" id="JBHSDY010000008">
    <property type="protein sequence ID" value="MFC4299005.1"/>
    <property type="molecule type" value="Genomic_DNA"/>
</dbReference>
<name>A0ABV8S1P9_9BURK</name>